<dbReference type="AlphaFoldDB" id="A0A0A9BIU6"/>
<evidence type="ECO:0000313" key="1">
    <source>
        <dbReference type="EMBL" id="JAD63311.1"/>
    </source>
</evidence>
<accession>A0A0A9BIU6</accession>
<name>A0A0A9BIU6_ARUDO</name>
<proteinExistence type="predicted"/>
<sequence length="21" mass="2350">MCIFSYVPFRKTAGETPTVVC</sequence>
<reference evidence="1" key="1">
    <citation type="submission" date="2014-09" db="EMBL/GenBank/DDBJ databases">
        <authorList>
            <person name="Magalhaes I.L.F."/>
            <person name="Oliveira U."/>
            <person name="Santos F.R."/>
            <person name="Vidigal T.H.D.A."/>
            <person name="Brescovit A.D."/>
            <person name="Santos A.J."/>
        </authorList>
    </citation>
    <scope>NUCLEOTIDE SEQUENCE</scope>
    <source>
        <tissue evidence="1">Shoot tissue taken approximately 20 cm above the soil surface</tissue>
    </source>
</reference>
<dbReference type="EMBL" id="GBRH01234584">
    <property type="protein sequence ID" value="JAD63311.1"/>
    <property type="molecule type" value="Transcribed_RNA"/>
</dbReference>
<reference evidence="1" key="2">
    <citation type="journal article" date="2015" name="Data Brief">
        <title>Shoot transcriptome of the giant reed, Arundo donax.</title>
        <authorList>
            <person name="Barrero R.A."/>
            <person name="Guerrero F.D."/>
            <person name="Moolhuijzen P."/>
            <person name="Goolsby J.A."/>
            <person name="Tidwell J."/>
            <person name="Bellgard S.E."/>
            <person name="Bellgard M.I."/>
        </authorList>
    </citation>
    <scope>NUCLEOTIDE SEQUENCE</scope>
    <source>
        <tissue evidence="1">Shoot tissue taken approximately 20 cm above the soil surface</tissue>
    </source>
</reference>
<protein>
    <submittedName>
        <fullName evidence="1">Uncharacterized protein</fullName>
    </submittedName>
</protein>
<organism evidence="1">
    <name type="scientific">Arundo donax</name>
    <name type="common">Giant reed</name>
    <name type="synonym">Donax arundinaceus</name>
    <dbReference type="NCBI Taxonomy" id="35708"/>
    <lineage>
        <taxon>Eukaryota</taxon>
        <taxon>Viridiplantae</taxon>
        <taxon>Streptophyta</taxon>
        <taxon>Embryophyta</taxon>
        <taxon>Tracheophyta</taxon>
        <taxon>Spermatophyta</taxon>
        <taxon>Magnoliopsida</taxon>
        <taxon>Liliopsida</taxon>
        <taxon>Poales</taxon>
        <taxon>Poaceae</taxon>
        <taxon>PACMAD clade</taxon>
        <taxon>Arundinoideae</taxon>
        <taxon>Arundineae</taxon>
        <taxon>Arundo</taxon>
    </lineage>
</organism>